<dbReference type="Proteomes" id="UP000814140">
    <property type="component" value="Unassembled WGS sequence"/>
</dbReference>
<sequence length="387" mass="42919">MSLGFLAKARRFFIAFGGLYVLLIILLTIPSIQRHLVFCHSLRFPLFAQYDVPEKYTLAPFKTLDVRIPTPDNETLGAWFTVSDRFYTAQAIHSPLTDADIHAALLAHPTILFFHGNAGTRALSARVAHYKDFAARLHSNVLAIDYRGFGDSTGVPSEEGLEIDARAAWDWLIARGAVQSDVLVVGNSLGTAVSVNLVSGLEKDGLQPRGVVLLAPFSTVSTLMDTYYILGLIPLLAPLRTIPFAAEYLKRFLLHRFDSLSKVTAFKTPLLIVHAEDDWDIPFAHSETIFDAFLEPYLPAMPTLSVGKEIPSPELLQEMSVVSKQRDEHRSQLVEVTELERLGRQQVFTPSVTGGKVVFLKTAWGAHDRIGLVQGVQDLIANLYDLH</sequence>
<keyword evidence="2" id="KW-1185">Reference proteome</keyword>
<organism evidence="1 2">
    <name type="scientific">Artomyces pyxidatus</name>
    <dbReference type="NCBI Taxonomy" id="48021"/>
    <lineage>
        <taxon>Eukaryota</taxon>
        <taxon>Fungi</taxon>
        <taxon>Dikarya</taxon>
        <taxon>Basidiomycota</taxon>
        <taxon>Agaricomycotina</taxon>
        <taxon>Agaricomycetes</taxon>
        <taxon>Russulales</taxon>
        <taxon>Auriscalpiaceae</taxon>
        <taxon>Artomyces</taxon>
    </lineage>
</organism>
<dbReference type="EMBL" id="MU277265">
    <property type="protein sequence ID" value="KAI0056399.1"/>
    <property type="molecule type" value="Genomic_DNA"/>
</dbReference>
<protein>
    <submittedName>
        <fullName evidence="1">Alpha/beta-hydrolase</fullName>
    </submittedName>
</protein>
<accession>A0ACB8SJ37</accession>
<comment type="caution">
    <text evidence="1">The sequence shown here is derived from an EMBL/GenBank/DDBJ whole genome shotgun (WGS) entry which is preliminary data.</text>
</comment>
<evidence type="ECO:0000313" key="2">
    <source>
        <dbReference type="Proteomes" id="UP000814140"/>
    </source>
</evidence>
<reference evidence="1" key="2">
    <citation type="journal article" date="2022" name="New Phytol.">
        <title>Evolutionary transition to the ectomycorrhizal habit in the genomes of a hyperdiverse lineage of mushroom-forming fungi.</title>
        <authorList>
            <person name="Looney B."/>
            <person name="Miyauchi S."/>
            <person name="Morin E."/>
            <person name="Drula E."/>
            <person name="Courty P.E."/>
            <person name="Kohler A."/>
            <person name="Kuo A."/>
            <person name="LaButti K."/>
            <person name="Pangilinan J."/>
            <person name="Lipzen A."/>
            <person name="Riley R."/>
            <person name="Andreopoulos W."/>
            <person name="He G."/>
            <person name="Johnson J."/>
            <person name="Nolan M."/>
            <person name="Tritt A."/>
            <person name="Barry K.W."/>
            <person name="Grigoriev I.V."/>
            <person name="Nagy L.G."/>
            <person name="Hibbett D."/>
            <person name="Henrissat B."/>
            <person name="Matheny P.B."/>
            <person name="Labbe J."/>
            <person name="Martin F.M."/>
        </authorList>
    </citation>
    <scope>NUCLEOTIDE SEQUENCE</scope>
    <source>
        <strain evidence="1">HHB10654</strain>
    </source>
</reference>
<gene>
    <name evidence="1" type="ORF">BV25DRAFT_1832283</name>
</gene>
<name>A0ACB8SJ37_9AGAM</name>
<proteinExistence type="predicted"/>
<evidence type="ECO:0000313" key="1">
    <source>
        <dbReference type="EMBL" id="KAI0056399.1"/>
    </source>
</evidence>
<reference evidence="1" key="1">
    <citation type="submission" date="2021-03" db="EMBL/GenBank/DDBJ databases">
        <authorList>
            <consortium name="DOE Joint Genome Institute"/>
            <person name="Ahrendt S."/>
            <person name="Looney B.P."/>
            <person name="Miyauchi S."/>
            <person name="Morin E."/>
            <person name="Drula E."/>
            <person name="Courty P.E."/>
            <person name="Chicoki N."/>
            <person name="Fauchery L."/>
            <person name="Kohler A."/>
            <person name="Kuo A."/>
            <person name="Labutti K."/>
            <person name="Pangilinan J."/>
            <person name="Lipzen A."/>
            <person name="Riley R."/>
            <person name="Andreopoulos W."/>
            <person name="He G."/>
            <person name="Johnson J."/>
            <person name="Barry K.W."/>
            <person name="Grigoriev I.V."/>
            <person name="Nagy L."/>
            <person name="Hibbett D."/>
            <person name="Henrissat B."/>
            <person name="Matheny P.B."/>
            <person name="Labbe J."/>
            <person name="Martin F."/>
        </authorList>
    </citation>
    <scope>NUCLEOTIDE SEQUENCE</scope>
    <source>
        <strain evidence="1">HHB10654</strain>
    </source>
</reference>